<name>A0A836HDG5_9TRYP</name>
<proteinExistence type="predicted"/>
<dbReference type="EMBL" id="JAFEUZ010000013">
    <property type="protein sequence ID" value="KAG5484112.1"/>
    <property type="molecule type" value="Genomic_DNA"/>
</dbReference>
<evidence type="ECO:0000313" key="4">
    <source>
        <dbReference type="Proteomes" id="UP000673552"/>
    </source>
</evidence>
<dbReference type="PANTHER" id="PTHR14690">
    <property type="entry name" value="IQ MOTIF CONTAINING WITH AAA DOMAIN 1"/>
    <property type="match status" value="1"/>
</dbReference>
<dbReference type="GO" id="GO:0016887">
    <property type="term" value="F:ATP hydrolysis activity"/>
    <property type="evidence" value="ECO:0007669"/>
    <property type="project" value="InterPro"/>
</dbReference>
<feature type="domain" description="AAA+ ATPase" evidence="2">
    <location>
        <begin position="680"/>
        <end position="821"/>
    </location>
</feature>
<dbReference type="InterPro" id="IPR027417">
    <property type="entry name" value="P-loop_NTPase"/>
</dbReference>
<evidence type="ECO:0000313" key="3">
    <source>
        <dbReference type="EMBL" id="KAG5484112.1"/>
    </source>
</evidence>
<dbReference type="PANTHER" id="PTHR14690:SF0">
    <property type="entry name" value="IQ MOTIF CONTAINING WITH AAA DOMAIN 1"/>
    <property type="match status" value="1"/>
</dbReference>
<feature type="region of interest" description="Disordered" evidence="1">
    <location>
        <begin position="393"/>
        <end position="447"/>
    </location>
</feature>
<dbReference type="RefSeq" id="XP_067180352.1">
    <property type="nucleotide sequence ID" value="XM_067323401.1"/>
</dbReference>
<evidence type="ECO:0000259" key="2">
    <source>
        <dbReference type="SMART" id="SM00382"/>
    </source>
</evidence>
<reference evidence="3 4" key="1">
    <citation type="submission" date="2021-03" db="EMBL/GenBank/DDBJ databases">
        <title>Leishmania (Mundinia) martiniquensis Genome sequencing and assembly.</title>
        <authorList>
            <person name="Almutairi H."/>
            <person name="Gatherer D."/>
        </authorList>
    </citation>
    <scope>NUCLEOTIDE SEQUENCE [LARGE SCALE GENOMIC DNA]</scope>
    <source>
        <strain evidence="3">LSCM1</strain>
    </source>
</reference>
<feature type="region of interest" description="Disordered" evidence="1">
    <location>
        <begin position="526"/>
        <end position="558"/>
    </location>
</feature>
<dbReference type="SUPFAM" id="SSF52540">
    <property type="entry name" value="P-loop containing nucleoside triphosphate hydrolases"/>
    <property type="match status" value="1"/>
</dbReference>
<protein>
    <recommendedName>
        <fullName evidence="2">AAA+ ATPase domain-containing protein</fullName>
    </recommendedName>
</protein>
<dbReference type="Pfam" id="PF00004">
    <property type="entry name" value="AAA"/>
    <property type="match status" value="1"/>
</dbReference>
<organism evidence="3 4">
    <name type="scientific">Leishmania martiniquensis</name>
    <dbReference type="NCBI Taxonomy" id="1580590"/>
    <lineage>
        <taxon>Eukaryota</taxon>
        <taxon>Discoba</taxon>
        <taxon>Euglenozoa</taxon>
        <taxon>Kinetoplastea</taxon>
        <taxon>Metakinetoplastina</taxon>
        <taxon>Trypanosomatida</taxon>
        <taxon>Trypanosomatidae</taxon>
        <taxon>Leishmaniinae</taxon>
        <taxon>Leishmania</taxon>
    </lineage>
</organism>
<dbReference type="Proteomes" id="UP000673552">
    <property type="component" value="Chromosome 13"/>
</dbReference>
<comment type="caution">
    <text evidence="3">The sequence shown here is derived from an EMBL/GenBank/DDBJ whole genome shotgun (WGS) entry which is preliminary data.</text>
</comment>
<dbReference type="KEGG" id="lmat:92515913"/>
<sequence>MSTLAYQRQYQQVLADLTELHREDVYVGALRVPEDAKARQAYYAQYWLSLYVRYVRLARQLVVIHDTELQPQRRVDVRTLLDSCLGRMLEARHNIVEHCGDYVALDDTLEEMKLSPAELEPPVPTYLLEDRREVLEQERAYVMSLQQHYKETEPEAAPVALAAAAHSAALFAQDPTKALPPLPTTAEKAAAAAESKSAPMPVEEAVRILQLAERSRQARQRVRIQLRLFRQQQYAAAHRADLPSLTGKNWAASVLQKVTLGYLQQKRSKARYQQEQELLGMTSTEAIRSDAAKIAAVVSHDNRKARQRVNQAELVQKTLEMSRQLTSQEGPKVLEVMLDEVLMHMAYARLDGKAKDGVVDVPAGEDGGTLALLGRSTRKAGLTGAFNVAEASGSSKASFPAMGGSGRVASRTSEVDAAATASTLAGQGPSSRRPRDGDAAAAASPAVPPSAFLDHISATAERYSALWREQFQLKRVENGDLDQPYDETLLRRELVDGPRGVMQDLRQCVDQLVMMEVNNLKQRLEAQKNAGKKRKGGRKAKKAKAAKKPKLRDPTKGEDLDTSLRTLVYENKLQLPPPDVRLSSFVGPLAISAGPLDRLLRSRTVDKDIEKKWRRVLRGWNADVEQAIGMPKDKMEALFDAFVQQASWLKDPSAAEVRAAINDYAVLPLGSQVVHDLAPHPTGLLLYGASGSGKTLLAYAIANESGSHFFNLSPGNFPTTKGAAKLVRVAFYTARMKGPSVIYIDRIEKIFPGKGGNQGKKRKDAEAVRGRKLRKELLKGIASVQLTDRVLVVATSTEPWCADTAALCKSFQRAVHLANPDFATRESLLHAFVKARLKAANITAITSTAEASIAEAVSHVSLLTDGFSAGQLRDCVAQTLTDYRLERLTHDPVTPEDFVPVLSGMTGLSAADVQRFHDFQASLPVMMRRANAVEDFQPSEEEARRR</sequence>
<accession>A0A836HDG5</accession>
<dbReference type="Gene3D" id="3.40.50.300">
    <property type="entry name" value="P-loop containing nucleotide triphosphate hydrolases"/>
    <property type="match status" value="1"/>
</dbReference>
<dbReference type="AlphaFoldDB" id="A0A836HDG5"/>
<dbReference type="SMART" id="SM00382">
    <property type="entry name" value="AAA"/>
    <property type="match status" value="1"/>
</dbReference>
<dbReference type="Gene3D" id="1.10.8.60">
    <property type="match status" value="1"/>
</dbReference>
<feature type="compositionally biased region" description="Polar residues" evidence="1">
    <location>
        <begin position="420"/>
        <end position="429"/>
    </location>
</feature>
<keyword evidence="4" id="KW-1185">Reference proteome</keyword>
<dbReference type="GeneID" id="92515913"/>
<gene>
    <name evidence="3" type="ORF">LSCM1_05967</name>
</gene>
<evidence type="ECO:0000256" key="1">
    <source>
        <dbReference type="SAM" id="MobiDB-lite"/>
    </source>
</evidence>
<dbReference type="InterPro" id="IPR003959">
    <property type="entry name" value="ATPase_AAA_core"/>
</dbReference>
<dbReference type="GO" id="GO:0005524">
    <property type="term" value="F:ATP binding"/>
    <property type="evidence" value="ECO:0007669"/>
    <property type="project" value="InterPro"/>
</dbReference>
<dbReference type="InterPro" id="IPR052267">
    <property type="entry name" value="N-DRC_Component"/>
</dbReference>
<dbReference type="InterPro" id="IPR003593">
    <property type="entry name" value="AAA+_ATPase"/>
</dbReference>
<dbReference type="OrthoDB" id="3046016at2759"/>
<feature type="compositionally biased region" description="Basic residues" evidence="1">
    <location>
        <begin position="530"/>
        <end position="550"/>
    </location>
</feature>